<keyword evidence="3" id="KW-1185">Reference proteome</keyword>
<dbReference type="AlphaFoldDB" id="A0A6N8IWX4"/>
<dbReference type="Proteomes" id="UP000469385">
    <property type="component" value="Unassembled WGS sequence"/>
</dbReference>
<keyword evidence="1" id="KW-1133">Transmembrane helix</keyword>
<reference evidence="2 3" key="1">
    <citation type="submission" date="2019-12" db="EMBL/GenBank/DDBJ databases">
        <authorList>
            <person name="Huq M.A."/>
        </authorList>
    </citation>
    <scope>NUCLEOTIDE SEQUENCE [LARGE SCALE GENOMIC DNA]</scope>
    <source>
        <strain evidence="2 3">MAH-25</strain>
    </source>
</reference>
<keyword evidence="1" id="KW-0472">Membrane</keyword>
<evidence type="ECO:0000313" key="2">
    <source>
        <dbReference type="EMBL" id="MVQ31484.1"/>
    </source>
</evidence>
<evidence type="ECO:0000256" key="1">
    <source>
        <dbReference type="SAM" id="Phobius"/>
    </source>
</evidence>
<name>A0A6N8IWX4_9BURK</name>
<dbReference type="NCBIfam" id="TIGR04438">
    <property type="entry name" value="small_Trp_rich"/>
    <property type="match status" value="1"/>
</dbReference>
<accession>A0A6N8IWX4</accession>
<keyword evidence="1" id="KW-0812">Transmembrane</keyword>
<organism evidence="2 3">
    <name type="scientific">Ramlibacter pinisoli</name>
    <dbReference type="NCBI Taxonomy" id="2682844"/>
    <lineage>
        <taxon>Bacteria</taxon>
        <taxon>Pseudomonadati</taxon>
        <taxon>Pseudomonadota</taxon>
        <taxon>Betaproteobacteria</taxon>
        <taxon>Burkholderiales</taxon>
        <taxon>Comamonadaceae</taxon>
        <taxon>Ramlibacter</taxon>
    </lineage>
</organism>
<sequence>MLFLLLGLILSGLKYLEMTQVATWPWYVVLAPFGLAVLWWSWADWSGYTKRKAVEKEEARKKARIEKSRDNLGLTPASRRKR</sequence>
<dbReference type="EMBL" id="WSEL01000009">
    <property type="protein sequence ID" value="MVQ31484.1"/>
    <property type="molecule type" value="Genomic_DNA"/>
</dbReference>
<feature type="transmembrane region" description="Helical" evidence="1">
    <location>
        <begin position="24"/>
        <end position="42"/>
    </location>
</feature>
<protein>
    <submittedName>
        <fullName evidence="2">TIGR04438 family Trp-rich protein</fullName>
    </submittedName>
</protein>
<evidence type="ECO:0000313" key="3">
    <source>
        <dbReference type="Proteomes" id="UP000469385"/>
    </source>
</evidence>
<comment type="caution">
    <text evidence="2">The sequence shown here is derived from an EMBL/GenBank/DDBJ whole genome shotgun (WGS) entry which is preliminary data.</text>
</comment>
<dbReference type="InterPro" id="IPR031044">
    <property type="entry name" value="Small_Trp_rich"/>
</dbReference>
<dbReference type="RefSeq" id="WP_157399529.1">
    <property type="nucleotide sequence ID" value="NZ_WSEL01000009.1"/>
</dbReference>
<gene>
    <name evidence="2" type="ORF">GON04_18650</name>
</gene>
<proteinExistence type="predicted"/>